<dbReference type="SMART" id="SM00415">
    <property type="entry name" value="HSF"/>
    <property type="match status" value="1"/>
</dbReference>
<dbReference type="SUPFAM" id="SSF46785">
    <property type="entry name" value="Winged helix' DNA-binding domain"/>
    <property type="match status" value="1"/>
</dbReference>
<evidence type="ECO:0000256" key="2">
    <source>
        <dbReference type="ARBA" id="ARBA00023125"/>
    </source>
</evidence>
<sequence length="532" mass="58406">MKRRAVGEADESQDKKPRARGPITGAEYQLDLNRFPDKIRCLLDNRVAPEALWWMPDGDAIAINKKLFIDQLLVTHFRGNKFPSITRKLNRWGFRRIEEDKEPPGAMAYAHELFHRNYPERLRLMIREEDKKRGHSTPSDVDDTAALLRQQREALAQTSSGTGLTSQGVLLGLDSSRRASLEGTIGLAGVQLQPNSLWAAGLAGHPQEPALVRSLQASSSVSSNSIQQQLLREVAARQSRPHGATVGAGSGNPTLVAPFHSSEASLLGSQQRSLQPQLSSASMSNNPQALSLAVANLPRTASLAEVSVQNQLAASILEERRLEDQLRQLRSRNDAAANRFLGRGGGQLDSMPNDALLRQMLDDGGSRGLLQGAMESPLDQLLAARQLTAAGNDSAAASAAARQNLSLEASLVDRERYLATRLGQNTASVPPAASRASSASPDGTVNQLLLLRHQEHLEQERLLQAQQRFLSQNANDPVLSRPQSLLDRAAIGDSLTSRFSVADQLRILQEQDRIRRENEEQKQGDRRHRRYP</sequence>
<dbReference type="InterPro" id="IPR036388">
    <property type="entry name" value="WH-like_DNA-bd_sf"/>
</dbReference>
<dbReference type="PANTHER" id="PTHR10015:SF206">
    <property type="entry name" value="HSF-TYPE DNA-BINDING DOMAIN-CONTAINING PROTEIN"/>
    <property type="match status" value="1"/>
</dbReference>
<feature type="region of interest" description="Disordered" evidence="6">
    <location>
        <begin position="235"/>
        <end position="258"/>
    </location>
</feature>
<dbReference type="GO" id="GO:0003700">
    <property type="term" value="F:DNA-binding transcription factor activity"/>
    <property type="evidence" value="ECO:0007669"/>
    <property type="project" value="InterPro"/>
</dbReference>
<feature type="domain" description="HSF-type DNA-binding" evidence="7">
    <location>
        <begin position="31"/>
        <end position="128"/>
    </location>
</feature>
<comment type="caution">
    <text evidence="8">The sequence shown here is derived from an EMBL/GenBank/DDBJ whole genome shotgun (WGS) entry which is preliminary data.</text>
</comment>
<protein>
    <submittedName>
        <fullName evidence="8">HSF-type DNA-binding</fullName>
    </submittedName>
</protein>
<dbReference type="OrthoDB" id="49295at2759"/>
<dbReference type="EMBL" id="CAICTM010000018">
    <property type="protein sequence ID" value="CAB9497347.1"/>
    <property type="molecule type" value="Genomic_DNA"/>
</dbReference>
<comment type="similarity">
    <text evidence="4">Belongs to the HSF family.</text>
</comment>
<keyword evidence="3" id="KW-0539">Nucleus</keyword>
<evidence type="ECO:0000256" key="6">
    <source>
        <dbReference type="SAM" id="MobiDB-lite"/>
    </source>
</evidence>
<proteinExistence type="inferred from homology"/>
<feature type="compositionally biased region" description="Basic and acidic residues" evidence="6">
    <location>
        <begin position="510"/>
        <end position="524"/>
    </location>
</feature>
<evidence type="ECO:0000256" key="3">
    <source>
        <dbReference type="ARBA" id="ARBA00023242"/>
    </source>
</evidence>
<dbReference type="PANTHER" id="PTHR10015">
    <property type="entry name" value="HEAT SHOCK TRANSCRIPTION FACTOR"/>
    <property type="match status" value="1"/>
</dbReference>
<feature type="region of interest" description="Disordered" evidence="6">
    <location>
        <begin position="1"/>
        <end position="23"/>
    </location>
</feature>
<feature type="coiled-coil region" evidence="5">
    <location>
        <begin position="312"/>
        <end position="339"/>
    </location>
</feature>
<evidence type="ECO:0000256" key="5">
    <source>
        <dbReference type="SAM" id="Coils"/>
    </source>
</evidence>
<dbReference type="Proteomes" id="UP001153069">
    <property type="component" value="Unassembled WGS sequence"/>
</dbReference>
<dbReference type="InterPro" id="IPR000232">
    <property type="entry name" value="HSF_DNA-bd"/>
</dbReference>
<gene>
    <name evidence="8" type="ORF">SEMRO_18_G012990.1</name>
</gene>
<evidence type="ECO:0000256" key="4">
    <source>
        <dbReference type="RuleBase" id="RU004020"/>
    </source>
</evidence>
<keyword evidence="2 8" id="KW-0238">DNA-binding</keyword>
<evidence type="ECO:0000313" key="9">
    <source>
        <dbReference type="Proteomes" id="UP001153069"/>
    </source>
</evidence>
<dbReference type="AlphaFoldDB" id="A0A9N8D6L9"/>
<keyword evidence="9" id="KW-1185">Reference proteome</keyword>
<dbReference type="Gene3D" id="1.10.10.10">
    <property type="entry name" value="Winged helix-like DNA-binding domain superfamily/Winged helix DNA-binding domain"/>
    <property type="match status" value="1"/>
</dbReference>
<comment type="subcellular location">
    <subcellularLocation>
        <location evidence="1">Nucleus</location>
    </subcellularLocation>
</comment>
<dbReference type="GO" id="GO:0005634">
    <property type="term" value="C:nucleus"/>
    <property type="evidence" value="ECO:0007669"/>
    <property type="project" value="UniProtKB-SubCell"/>
</dbReference>
<dbReference type="InterPro" id="IPR036390">
    <property type="entry name" value="WH_DNA-bd_sf"/>
</dbReference>
<evidence type="ECO:0000259" key="7">
    <source>
        <dbReference type="SMART" id="SM00415"/>
    </source>
</evidence>
<feature type="region of interest" description="Disordered" evidence="6">
    <location>
        <begin position="422"/>
        <end position="442"/>
    </location>
</feature>
<dbReference type="Pfam" id="PF00447">
    <property type="entry name" value="HSF_DNA-bind"/>
    <property type="match status" value="1"/>
</dbReference>
<feature type="region of interest" description="Disordered" evidence="6">
    <location>
        <begin position="510"/>
        <end position="532"/>
    </location>
</feature>
<reference evidence="8" key="1">
    <citation type="submission" date="2020-06" db="EMBL/GenBank/DDBJ databases">
        <authorList>
            <consortium name="Plant Systems Biology data submission"/>
        </authorList>
    </citation>
    <scope>NUCLEOTIDE SEQUENCE</scope>
    <source>
        <strain evidence="8">D6</strain>
    </source>
</reference>
<evidence type="ECO:0000313" key="8">
    <source>
        <dbReference type="EMBL" id="CAB9497347.1"/>
    </source>
</evidence>
<feature type="compositionally biased region" description="Low complexity" evidence="6">
    <location>
        <begin position="427"/>
        <end position="442"/>
    </location>
</feature>
<accession>A0A9N8D6L9</accession>
<dbReference type="GO" id="GO:0043565">
    <property type="term" value="F:sequence-specific DNA binding"/>
    <property type="evidence" value="ECO:0007669"/>
    <property type="project" value="InterPro"/>
</dbReference>
<evidence type="ECO:0000256" key="1">
    <source>
        <dbReference type="ARBA" id="ARBA00004123"/>
    </source>
</evidence>
<keyword evidence="5" id="KW-0175">Coiled coil</keyword>
<organism evidence="8 9">
    <name type="scientific">Seminavis robusta</name>
    <dbReference type="NCBI Taxonomy" id="568900"/>
    <lineage>
        <taxon>Eukaryota</taxon>
        <taxon>Sar</taxon>
        <taxon>Stramenopiles</taxon>
        <taxon>Ochrophyta</taxon>
        <taxon>Bacillariophyta</taxon>
        <taxon>Bacillariophyceae</taxon>
        <taxon>Bacillariophycidae</taxon>
        <taxon>Naviculales</taxon>
        <taxon>Naviculaceae</taxon>
        <taxon>Seminavis</taxon>
    </lineage>
</organism>
<name>A0A9N8D6L9_9STRA</name>